<feature type="transmembrane region" description="Helical" evidence="6">
    <location>
        <begin position="110"/>
        <end position="128"/>
    </location>
</feature>
<feature type="transmembrane region" description="Helical" evidence="6">
    <location>
        <begin position="84"/>
        <end position="104"/>
    </location>
</feature>
<dbReference type="InterPro" id="IPR044878">
    <property type="entry name" value="UbiA_sf"/>
</dbReference>
<dbReference type="GO" id="GO:0016765">
    <property type="term" value="F:transferase activity, transferring alkyl or aryl (other than methyl) groups"/>
    <property type="evidence" value="ECO:0007669"/>
    <property type="project" value="InterPro"/>
</dbReference>
<gene>
    <name evidence="7" type="ORF">IRJ16_19735</name>
</gene>
<dbReference type="AlphaFoldDB" id="A0A929L0Y7"/>
<keyword evidence="8" id="KW-1185">Reference proteome</keyword>
<comment type="subcellular location">
    <subcellularLocation>
        <location evidence="1">Membrane</location>
        <topology evidence="1">Multi-pass membrane protein</topology>
    </subcellularLocation>
</comment>
<accession>A0A929L0Y7</accession>
<evidence type="ECO:0000256" key="4">
    <source>
        <dbReference type="ARBA" id="ARBA00022989"/>
    </source>
</evidence>
<evidence type="ECO:0000256" key="1">
    <source>
        <dbReference type="ARBA" id="ARBA00004141"/>
    </source>
</evidence>
<dbReference type="RefSeq" id="WP_194113364.1">
    <property type="nucleotide sequence ID" value="NZ_JADFFL010000009.1"/>
</dbReference>
<feature type="transmembrane region" description="Helical" evidence="6">
    <location>
        <begin position="12"/>
        <end position="30"/>
    </location>
</feature>
<keyword evidence="3 6" id="KW-0812">Transmembrane</keyword>
<comment type="caution">
    <text evidence="7">The sequence shown here is derived from an EMBL/GenBank/DDBJ whole genome shotgun (WGS) entry which is preliminary data.</text>
</comment>
<dbReference type="GO" id="GO:0016020">
    <property type="term" value="C:membrane"/>
    <property type="evidence" value="ECO:0007669"/>
    <property type="project" value="UniProtKB-SubCell"/>
</dbReference>
<keyword evidence="4 6" id="KW-1133">Transmembrane helix</keyword>
<dbReference type="EMBL" id="JADFFL010000009">
    <property type="protein sequence ID" value="MBE9664123.1"/>
    <property type="molecule type" value="Genomic_DNA"/>
</dbReference>
<dbReference type="Proteomes" id="UP000622475">
    <property type="component" value="Unassembled WGS sequence"/>
</dbReference>
<feature type="transmembrane region" description="Helical" evidence="6">
    <location>
        <begin position="299"/>
        <end position="316"/>
    </location>
</feature>
<evidence type="ECO:0000256" key="2">
    <source>
        <dbReference type="ARBA" id="ARBA00022475"/>
    </source>
</evidence>
<dbReference type="InterPro" id="IPR000537">
    <property type="entry name" value="UbiA_prenyltransferase"/>
</dbReference>
<keyword evidence="2" id="KW-1003">Cell membrane</keyword>
<organism evidence="7 8">
    <name type="scientific">Mucilaginibacter myungsuensis</name>
    <dbReference type="NCBI Taxonomy" id="649104"/>
    <lineage>
        <taxon>Bacteria</taxon>
        <taxon>Pseudomonadati</taxon>
        <taxon>Bacteroidota</taxon>
        <taxon>Sphingobacteriia</taxon>
        <taxon>Sphingobacteriales</taxon>
        <taxon>Sphingobacteriaceae</taxon>
        <taxon>Mucilaginibacter</taxon>
    </lineage>
</organism>
<evidence type="ECO:0000313" key="7">
    <source>
        <dbReference type="EMBL" id="MBE9664123.1"/>
    </source>
</evidence>
<evidence type="ECO:0000256" key="3">
    <source>
        <dbReference type="ARBA" id="ARBA00022692"/>
    </source>
</evidence>
<proteinExistence type="predicted"/>
<feature type="transmembrane region" description="Helical" evidence="6">
    <location>
        <begin position="230"/>
        <end position="253"/>
    </location>
</feature>
<feature type="transmembrane region" description="Helical" evidence="6">
    <location>
        <begin position="135"/>
        <end position="160"/>
    </location>
</feature>
<evidence type="ECO:0000256" key="5">
    <source>
        <dbReference type="ARBA" id="ARBA00023136"/>
    </source>
</evidence>
<reference evidence="7" key="1">
    <citation type="submission" date="2020-10" db="EMBL/GenBank/DDBJ databases">
        <title>Mucilaginibacter mali sp. nov., isolated from rhizosphere soil of apple orchard.</title>
        <authorList>
            <person name="Lee J.-S."/>
            <person name="Kim H.S."/>
            <person name="Kim J.-S."/>
        </authorList>
    </citation>
    <scope>NUCLEOTIDE SEQUENCE</scope>
    <source>
        <strain evidence="7">KCTC 22746</strain>
    </source>
</reference>
<dbReference type="Pfam" id="PF01040">
    <property type="entry name" value="UbiA"/>
    <property type="match status" value="1"/>
</dbReference>
<keyword evidence="5 6" id="KW-0472">Membrane</keyword>
<evidence type="ECO:0000313" key="8">
    <source>
        <dbReference type="Proteomes" id="UP000622475"/>
    </source>
</evidence>
<evidence type="ECO:0000256" key="6">
    <source>
        <dbReference type="SAM" id="Phobius"/>
    </source>
</evidence>
<name>A0A929L0Y7_9SPHI</name>
<dbReference type="Gene3D" id="1.10.357.140">
    <property type="entry name" value="UbiA prenyltransferase"/>
    <property type="match status" value="1"/>
</dbReference>
<feature type="transmembrane region" description="Helical" evidence="6">
    <location>
        <begin position="42"/>
        <end position="63"/>
    </location>
</feature>
<protein>
    <submittedName>
        <fullName evidence="7">UbiA family prenyltransferase</fullName>
    </submittedName>
</protein>
<sequence length="328" mass="37588">MRALKFTRHNEWYEPKLIPLLGVGYLVIYLNGYPLEVTAFRLLFLIFSIMVGAIFVSVINDVCDIEQDVAAGKSNRMEKLSRGQIAMLLIGIIGLGFCCGYYLYPDKLSMLFYAMSWIIFTLYSVPPFRFKERGILGVFCDASGAHLFPTLLIISNLTFIAGDRLDLQWTAVAAGWAFFYGLRGILWHQFYDRDNDIVAKFSTFATGIEPANFKLAERGIFLIELLCFSYLVHTIINVWFIIAIVLYLLLMIIKKRVKGIDPVIIITQKDRPFSILMHDFYLVFFPLTLLWSISLSTTYGWILLAIHVVIFPRPVYRVAKGLVAWVKV</sequence>